<evidence type="ECO:0000256" key="4">
    <source>
        <dbReference type="ARBA" id="ARBA00022737"/>
    </source>
</evidence>
<dbReference type="Pfam" id="PF00909">
    <property type="entry name" value="Ammonium_transp"/>
    <property type="match status" value="1"/>
</dbReference>
<sequence>MDTNFFFQIGVCAGSDSYYPWAALVVGWGAGFTYLCLHFLMLKIKVDDPLDAIAVHFGGGFFGLLAVPFLMRNGIFFNPSLEAAIVLLWNLIGAAAFITWSGGLCFILFATLKLMNMLRVPRETELRGMDLIKHNEPAYPQTAWEEAETGPYSSAAIAVTVAANDKFFQQILITEQIYSGLLSKEDSSADCKRMMRERKYPMSLGALRELAESEDPATVFAVINEKSGFPLALEDERLIDNSERMLYILKVLCKAMELHGFEFTVGRVISLILHSKFLDSSLLQFNLSTLMSMCNSKPTDVRDILRCEIALFDLLVRRCPADKAMNVEACVNSVKMVVLDLENILGADIELGPTLNRVRENLTILRRTVEKPGHSIDKRNAFRGKSHLDEAPEDFRTLSVLPTLDDLLGNEEPFLRSNISSGRYLNADHYLDVQFRLMKEDFMKPLREGVAEVMKGMENKCDIFGARRKIQEVRIYEKGVITGTDYDRIGVTLELKFSLRNLGRVEWKNSKRLIFGSLLCLTNDNFKSVLFASVAERNVDDLKRGIIRIRPESSKFDLNAWTRGPEFLVVESTAFFEAYRHVLSSLQMISLDQYPLKKYVVDLKRSMSLPKNILDHQDSESQVFPLKCKGRQCIVNPFTDQWPEPEELGLEEAQFRAFKVGLCHEFAIIQGPPGTGKTFIGLKLVETILYRREKYNIVDDGPILVVCFTNHALDQFLEGISRFTRKILRIGGRSKSVLLAPFTVRNARLLQSKQNAFALQASPDMKDQLNNLEKRLGEFESLKKGISSGAGILALQTLRFYGIEIPSCFPSNFSLAKWLNFLPYAKMSENFFHEILDKEKNLLFAEGKITTRFPTEYKGNYANNDHDGVADAVDLDIDDEATAEAHRREIESIYDTDRNATPSITAERASESIRRHCEISIISIENAVAQAKMDVQKIADLLDDFYNPYNESISLFPWEGSSRNGYAVPRPQDLMEAEWRLENWSMMRFKMEEDSVFLKVPANLDLVEPPEKLVGPKINWINARLENRWLIYRYWANRFVRIVQSKIDASLEEYRQLVERYKEAQDGDLIQYARSLDIVGMTTTGAARNMSLVHNMRSKILVVEEAAEVLESHIVCCLTSHCEHLIQIGDQQQLRPTTTVYDLAKNYGLDVSLFERMVKNRVPYARLRQQHRMRPEISNLIKLNVYEDLQDHDSVTLYDDVLGVAKNVFFIEHNAPEESNEDLKSKSNEVEAEFLLSLCRYLLLQGYEREQITILTGYSGQLFVFKKLIADFPTCEDVKISLVDSYQGEENDIILLSLVRSNLEGNIGFLKTENRVNVALSRAKKGLFIIGNMDALVSASELWRKIRDVLVKENQIGKALPLRCQNHPDQVISVSKSSEFPVTGGCTKMCNKVIDSCGHLCQRPCHVKDKTHESEENLCQQPSMCSEDPCPPCKEPITELLLTCGHTVMKTLCHLLEAGDVICEAKCEKTLKCGHRCQRKCQEPCGDCRVKVQKIIPDCSHFVIVECSEVSENIHCQKKCGKVLTCGHKCAEKCSSSCTTRCTVMMDIAGKDGRCGHQVRLPCHIITSGKILSMEEEMDYCDHPCGSLLSCGHVCSGKCSECFQGRIHVPCDEPCERKLVCGHVCKAACGFNCPPCREPCGHSCPHSPCADLCSEPCSPCWEECKCGCRHHKPCQRKCFAECGRSDDKCNEPCEKVLGCRHKCVGLCGEICPPCRECTGDTVAFFDLAKNAVNNEPDARFIVLVQCQHVFEVDGLDRWMRMPMEIIGPKVCPRCETPIVLSRRYKEEVNFARRKVTAGGDGSGHSPFLLAKGKKKRTMEKKQLDGIQADNICNRIDLLGALASLILDLNPSFYTSWLDSRLRKVARSVISRKDKLNGSDLEAVSAEIQRFRFFILLDAMRRKTHKLEEKLFISQFVNKLSDVDIFTEAKEAESRRLFREAEYPCDIAEERLALYPTAFEQGLWYACPNEHVYSVNADSGISGQQTKCPECRYDGSSNSVTFELDNTRGSAAAAAWFEDYTSVANLDGFTVTDAEDLLNPIFEW</sequence>
<dbReference type="SUPFAM" id="SSF52540">
    <property type="entry name" value="P-loop containing nucleoside triphosphate hydrolases"/>
    <property type="match status" value="1"/>
</dbReference>
<dbReference type="Gene3D" id="3.40.50.300">
    <property type="entry name" value="P-loop containing nucleotide triphosphate hydrolases"/>
    <property type="match status" value="3"/>
</dbReference>
<dbReference type="PANTHER" id="PTHR10887:SF341">
    <property type="entry name" value="NFX1-TYPE ZINC FINGER-CONTAINING PROTEIN 1"/>
    <property type="match status" value="1"/>
</dbReference>
<evidence type="ECO:0000256" key="2">
    <source>
        <dbReference type="ARBA" id="ARBA00022692"/>
    </source>
</evidence>
<feature type="domain" description="NF-X1-type" evidence="10">
    <location>
        <begin position="1640"/>
        <end position="1662"/>
    </location>
</feature>
<keyword evidence="12" id="KW-1185">Reference proteome</keyword>
<feature type="domain" description="NF-X1-type" evidence="10">
    <location>
        <begin position="1526"/>
        <end position="1544"/>
    </location>
</feature>
<dbReference type="InterPro" id="IPR000967">
    <property type="entry name" value="Znf_NFX1"/>
</dbReference>
<dbReference type="GO" id="GO:0031048">
    <property type="term" value="P:regulatory ncRNA-mediated heterochromatin formation"/>
    <property type="evidence" value="ECO:0007669"/>
    <property type="project" value="TreeGrafter"/>
</dbReference>
<evidence type="ECO:0000256" key="1">
    <source>
        <dbReference type="ARBA" id="ARBA00004141"/>
    </source>
</evidence>
<evidence type="ECO:0000313" key="12">
    <source>
        <dbReference type="Proteomes" id="UP000678499"/>
    </source>
</evidence>
<dbReference type="InterPro" id="IPR029020">
    <property type="entry name" value="Ammonium/urea_transptr"/>
</dbReference>
<dbReference type="CDD" id="cd18808">
    <property type="entry name" value="SF1_C_Upf1"/>
    <property type="match status" value="1"/>
</dbReference>
<evidence type="ECO:0000256" key="7">
    <source>
        <dbReference type="ARBA" id="ARBA00022989"/>
    </source>
</evidence>
<feature type="transmembrane region" description="Helical" evidence="9">
    <location>
        <begin position="83"/>
        <end position="112"/>
    </location>
</feature>
<evidence type="ECO:0000256" key="8">
    <source>
        <dbReference type="ARBA" id="ARBA00023136"/>
    </source>
</evidence>
<keyword evidence="4" id="KW-0677">Repeat</keyword>
<dbReference type="SMART" id="SM00438">
    <property type="entry name" value="ZnF_NFX"/>
    <property type="match status" value="7"/>
</dbReference>
<dbReference type="InterPro" id="IPR027417">
    <property type="entry name" value="P-loop_NTPase"/>
</dbReference>
<keyword evidence="3" id="KW-0479">Metal-binding</keyword>
<name>A0A7R9GGN9_9CRUS</name>
<feature type="transmembrane region" description="Helical" evidence="9">
    <location>
        <begin position="20"/>
        <end position="40"/>
    </location>
</feature>
<dbReference type="Proteomes" id="UP000678499">
    <property type="component" value="Unassembled WGS sequence"/>
</dbReference>
<keyword evidence="5" id="KW-0863">Zinc-finger</keyword>
<dbReference type="InterPro" id="IPR041679">
    <property type="entry name" value="DNA2/NAM7-like_C"/>
</dbReference>
<dbReference type="InterPro" id="IPR024041">
    <property type="entry name" value="NH4_transpt_AmtB-like_dom"/>
</dbReference>
<dbReference type="Pfam" id="PF13087">
    <property type="entry name" value="AAA_12"/>
    <property type="match status" value="1"/>
</dbReference>
<dbReference type="Gene3D" id="1.10.3430.10">
    <property type="entry name" value="Ammonium transporter AmtB like domains"/>
    <property type="match status" value="1"/>
</dbReference>
<feature type="domain" description="NF-X1-type" evidence="10">
    <location>
        <begin position="1473"/>
        <end position="1490"/>
    </location>
</feature>
<dbReference type="CDD" id="cd06008">
    <property type="entry name" value="NF-X1-zinc-finger"/>
    <property type="match status" value="3"/>
</dbReference>
<keyword evidence="8 9" id="KW-0472">Membrane</keyword>
<dbReference type="GO" id="GO:0008519">
    <property type="term" value="F:ammonium channel activity"/>
    <property type="evidence" value="ECO:0007669"/>
    <property type="project" value="InterPro"/>
</dbReference>
<dbReference type="InterPro" id="IPR057373">
    <property type="entry name" value="ZNFX1"/>
</dbReference>
<dbReference type="GO" id="GO:0008270">
    <property type="term" value="F:zinc ion binding"/>
    <property type="evidence" value="ECO:0007669"/>
    <property type="project" value="UniProtKB-KW"/>
</dbReference>
<dbReference type="GO" id="GO:0016020">
    <property type="term" value="C:membrane"/>
    <property type="evidence" value="ECO:0007669"/>
    <property type="project" value="UniProtKB-SubCell"/>
</dbReference>
<dbReference type="Pfam" id="PF13086">
    <property type="entry name" value="AAA_11"/>
    <property type="match status" value="2"/>
</dbReference>
<evidence type="ECO:0000256" key="3">
    <source>
        <dbReference type="ARBA" id="ARBA00022723"/>
    </source>
</evidence>
<dbReference type="InterPro" id="IPR045055">
    <property type="entry name" value="DNA2/NAM7-like"/>
</dbReference>
<feature type="domain" description="NF-X1-type" evidence="10">
    <location>
        <begin position="1621"/>
        <end position="1638"/>
    </location>
</feature>
<organism evidence="11">
    <name type="scientific">Notodromas monacha</name>
    <dbReference type="NCBI Taxonomy" id="399045"/>
    <lineage>
        <taxon>Eukaryota</taxon>
        <taxon>Metazoa</taxon>
        <taxon>Ecdysozoa</taxon>
        <taxon>Arthropoda</taxon>
        <taxon>Crustacea</taxon>
        <taxon>Oligostraca</taxon>
        <taxon>Ostracoda</taxon>
        <taxon>Podocopa</taxon>
        <taxon>Podocopida</taxon>
        <taxon>Cypridocopina</taxon>
        <taxon>Cypridoidea</taxon>
        <taxon>Cyprididae</taxon>
        <taxon>Notodromas</taxon>
    </lineage>
</organism>
<keyword evidence="6" id="KW-0862">Zinc</keyword>
<dbReference type="Pfam" id="PF25396">
    <property type="entry name" value="ZNFX1"/>
    <property type="match status" value="1"/>
</dbReference>
<dbReference type="SUPFAM" id="SSF111352">
    <property type="entry name" value="Ammonium transporter"/>
    <property type="match status" value="1"/>
</dbReference>
<dbReference type="InterPro" id="IPR041677">
    <property type="entry name" value="DNA2/NAM7_AAA_11"/>
</dbReference>
<comment type="subcellular location">
    <subcellularLocation>
        <location evidence="1">Membrane</location>
        <topology evidence="1">Multi-pass membrane protein</topology>
    </subcellularLocation>
</comment>
<proteinExistence type="predicted"/>
<dbReference type="EMBL" id="OA884079">
    <property type="protein sequence ID" value="CAD7280258.1"/>
    <property type="molecule type" value="Genomic_DNA"/>
</dbReference>
<accession>A0A7R9GGN9</accession>
<feature type="domain" description="NF-X1-type" evidence="10">
    <location>
        <begin position="1444"/>
        <end position="1469"/>
    </location>
</feature>
<feature type="domain" description="NF-X1-type" evidence="10">
    <location>
        <begin position="1699"/>
        <end position="1716"/>
    </location>
</feature>
<dbReference type="FunFam" id="3.40.50.300:FF:000742">
    <property type="entry name" value="NFX1-type zinc finger-containing protein 1"/>
    <property type="match status" value="1"/>
</dbReference>
<dbReference type="PANTHER" id="PTHR10887">
    <property type="entry name" value="DNA2/NAM7 HELICASE FAMILY"/>
    <property type="match status" value="1"/>
</dbReference>
<evidence type="ECO:0000256" key="9">
    <source>
        <dbReference type="SAM" id="Phobius"/>
    </source>
</evidence>
<dbReference type="GO" id="GO:0031380">
    <property type="term" value="C:nuclear RNA-directed RNA polymerase complex"/>
    <property type="evidence" value="ECO:0007669"/>
    <property type="project" value="TreeGrafter"/>
</dbReference>
<feature type="domain" description="NF-X1-type" evidence="10">
    <location>
        <begin position="1397"/>
        <end position="1421"/>
    </location>
</feature>
<evidence type="ECO:0000259" key="10">
    <source>
        <dbReference type="SMART" id="SM00438"/>
    </source>
</evidence>
<keyword evidence="7 9" id="KW-1133">Transmembrane helix</keyword>
<evidence type="ECO:0000256" key="5">
    <source>
        <dbReference type="ARBA" id="ARBA00022771"/>
    </source>
</evidence>
<protein>
    <recommendedName>
        <fullName evidence="10">NF-X1-type domain-containing protein</fullName>
    </recommendedName>
</protein>
<dbReference type="GO" id="GO:0004386">
    <property type="term" value="F:helicase activity"/>
    <property type="evidence" value="ECO:0007669"/>
    <property type="project" value="InterPro"/>
</dbReference>
<dbReference type="EMBL" id="CAJPEX010002042">
    <property type="protein sequence ID" value="CAG0920410.1"/>
    <property type="molecule type" value="Genomic_DNA"/>
</dbReference>
<keyword evidence="2 9" id="KW-0812">Transmembrane</keyword>
<evidence type="ECO:0000313" key="11">
    <source>
        <dbReference type="EMBL" id="CAD7280258.1"/>
    </source>
</evidence>
<feature type="transmembrane region" description="Helical" evidence="9">
    <location>
        <begin position="52"/>
        <end position="71"/>
    </location>
</feature>
<dbReference type="InterPro" id="IPR047187">
    <property type="entry name" value="SF1_C_Upf1"/>
</dbReference>
<gene>
    <name evidence="11" type="ORF">NMOB1V02_LOCUS7920</name>
</gene>
<dbReference type="OrthoDB" id="2423195at2759"/>
<evidence type="ECO:0000256" key="6">
    <source>
        <dbReference type="ARBA" id="ARBA00022833"/>
    </source>
</evidence>
<reference evidence="11" key="1">
    <citation type="submission" date="2020-11" db="EMBL/GenBank/DDBJ databases">
        <authorList>
            <person name="Tran Van P."/>
        </authorList>
    </citation>
    <scope>NUCLEOTIDE SEQUENCE</scope>
</reference>